<dbReference type="InterPro" id="IPR011993">
    <property type="entry name" value="PH-like_dom_sf"/>
</dbReference>
<dbReference type="EMBL" id="CAJOBE010000100">
    <property type="protein sequence ID" value="CAF3568398.1"/>
    <property type="molecule type" value="Genomic_DNA"/>
</dbReference>
<evidence type="ECO:0000313" key="2">
    <source>
        <dbReference type="EMBL" id="CAF3568398.1"/>
    </source>
</evidence>
<dbReference type="Gene3D" id="2.30.29.30">
    <property type="entry name" value="Pleckstrin-homology domain (PH domain)/Phosphotyrosine-binding domain (PTB)"/>
    <property type="match status" value="1"/>
</dbReference>
<comment type="caution">
    <text evidence="2">The sequence shown here is derived from an EMBL/GenBank/DDBJ whole genome shotgun (WGS) entry which is preliminary data.</text>
</comment>
<feature type="compositionally biased region" description="Low complexity" evidence="1">
    <location>
        <begin position="617"/>
        <end position="635"/>
    </location>
</feature>
<feature type="region of interest" description="Disordered" evidence="1">
    <location>
        <begin position="616"/>
        <end position="635"/>
    </location>
</feature>
<protein>
    <submittedName>
        <fullName evidence="2">Uncharacterized protein</fullName>
    </submittedName>
</protein>
<gene>
    <name evidence="2" type="ORF">FNK824_LOCUS1817</name>
</gene>
<name>A0A818KYU1_9BILA</name>
<dbReference type="Proteomes" id="UP000663874">
    <property type="component" value="Unassembled WGS sequence"/>
</dbReference>
<proteinExistence type="predicted"/>
<sequence>MFVATSSTLNNNHPPSYIVAATTTTATTNIGIDPTTSSTTPQTLSDIKLICFQRKKKKNPSRKKTKRHIYLTFVESCPLLSTTEEPCIEIIRKSNSSSQSLSYSLNECISYEYFDTVKNDFHSFIYVYFESYTISIFFSDDNLDKKSLIIKHLDHMSQSNLEKSSNLNTNSSQDPTQSQSPSSTTAIQQQQQQQQQQSQQTPILPCFTTTEHILHTFDVNLIPYGSIINRDHMLIGLVRLYFTTTDLYIASIDCNRTDLKITITNQCPSKDKAILCIPYFTIKNYGNRSNIFLIELGKSNYGNGEIHMKCHSSSLAGTIHLLVSPVIEERPLILSSAFQNQLLTNKRMEKSKNIQPPIQLNNDTTNQSILDSPFSFIKNKKPIETTDINSNMTSTKTNEIKSHLIVGFFRSLTKNVSNLRRSATFHGNNNSNNNNSNNNSEQLLTIDNNSLLKNKSVAFNVDEKYLHNDQHQIILPEYQKQTDSTLSVSSTMTKRTSETILTSTSTINTNKQESTIGTYIDMGLTMQHSDQHQQQETQDEIITKEITATAEIGVNTTISLSPHVRSAIIVGNSVHLIADEHNLFPIGQRSFTSPASVMQPFKTQLTGQTITNGYGTSSDLITSSPDSSSSLQQTNSVSNSHKSLLLSYGIVTFNNNDCVKNDQTELATSPISDSITFDHRLNSDLSLMSISQQQQQGSTIHPIDTISSSSSNAHIFHTVSLSANSIGGDITPCRIRRPHSSILLFDDHVNDQITTYLLGPPQNLNDDTIQSRLPSFNSTTSVSRSQLSHIDEEKISSSDPYALVEPLLQDSSSKSTLVINSNSSLPQSETSINYADLLIPSHITNEYSDNNEQQEQQQQQINNSDDIIINENDTYEEQECENNERSLTKLYADIDFQQTRRYDRIVQSAAKAKLDDQTPPFVL</sequence>
<dbReference type="SUPFAM" id="SSF50729">
    <property type="entry name" value="PH domain-like"/>
    <property type="match status" value="1"/>
</dbReference>
<dbReference type="AlphaFoldDB" id="A0A818KYU1"/>
<organism evidence="2 3">
    <name type="scientific">Rotaria sordida</name>
    <dbReference type="NCBI Taxonomy" id="392033"/>
    <lineage>
        <taxon>Eukaryota</taxon>
        <taxon>Metazoa</taxon>
        <taxon>Spiralia</taxon>
        <taxon>Gnathifera</taxon>
        <taxon>Rotifera</taxon>
        <taxon>Eurotatoria</taxon>
        <taxon>Bdelloidea</taxon>
        <taxon>Philodinida</taxon>
        <taxon>Philodinidae</taxon>
        <taxon>Rotaria</taxon>
    </lineage>
</organism>
<feature type="compositionally biased region" description="Low complexity" evidence="1">
    <location>
        <begin position="171"/>
        <end position="199"/>
    </location>
</feature>
<feature type="region of interest" description="Disordered" evidence="1">
    <location>
        <begin position="161"/>
        <end position="199"/>
    </location>
</feature>
<evidence type="ECO:0000313" key="3">
    <source>
        <dbReference type="Proteomes" id="UP000663874"/>
    </source>
</evidence>
<feature type="compositionally biased region" description="Polar residues" evidence="1">
    <location>
        <begin position="161"/>
        <end position="170"/>
    </location>
</feature>
<evidence type="ECO:0000256" key="1">
    <source>
        <dbReference type="SAM" id="MobiDB-lite"/>
    </source>
</evidence>
<reference evidence="2" key="1">
    <citation type="submission" date="2021-02" db="EMBL/GenBank/DDBJ databases">
        <authorList>
            <person name="Nowell W R."/>
        </authorList>
    </citation>
    <scope>NUCLEOTIDE SEQUENCE</scope>
</reference>
<feature type="region of interest" description="Disordered" evidence="1">
    <location>
        <begin position="771"/>
        <end position="795"/>
    </location>
</feature>
<accession>A0A818KYU1</accession>
<feature type="compositionally biased region" description="Polar residues" evidence="1">
    <location>
        <begin position="771"/>
        <end position="788"/>
    </location>
</feature>